<organism evidence="1 2">
    <name type="scientific">Irpex rosettiformis</name>
    <dbReference type="NCBI Taxonomy" id="378272"/>
    <lineage>
        <taxon>Eukaryota</taxon>
        <taxon>Fungi</taxon>
        <taxon>Dikarya</taxon>
        <taxon>Basidiomycota</taxon>
        <taxon>Agaricomycotina</taxon>
        <taxon>Agaricomycetes</taxon>
        <taxon>Polyporales</taxon>
        <taxon>Irpicaceae</taxon>
        <taxon>Irpex</taxon>
    </lineage>
</organism>
<keyword evidence="2" id="KW-1185">Reference proteome</keyword>
<name>A0ACB8TR37_9APHY</name>
<reference evidence="1" key="1">
    <citation type="journal article" date="2021" name="Environ. Microbiol.">
        <title>Gene family expansions and transcriptome signatures uncover fungal adaptations to wood decay.</title>
        <authorList>
            <person name="Hage H."/>
            <person name="Miyauchi S."/>
            <person name="Viragh M."/>
            <person name="Drula E."/>
            <person name="Min B."/>
            <person name="Chaduli D."/>
            <person name="Navarro D."/>
            <person name="Favel A."/>
            <person name="Norest M."/>
            <person name="Lesage-Meessen L."/>
            <person name="Balint B."/>
            <person name="Merenyi Z."/>
            <person name="de Eugenio L."/>
            <person name="Morin E."/>
            <person name="Martinez A.T."/>
            <person name="Baldrian P."/>
            <person name="Stursova M."/>
            <person name="Martinez M.J."/>
            <person name="Novotny C."/>
            <person name="Magnuson J.K."/>
            <person name="Spatafora J.W."/>
            <person name="Maurice S."/>
            <person name="Pangilinan J."/>
            <person name="Andreopoulos W."/>
            <person name="LaButti K."/>
            <person name="Hundley H."/>
            <person name="Na H."/>
            <person name="Kuo A."/>
            <person name="Barry K."/>
            <person name="Lipzen A."/>
            <person name="Henrissat B."/>
            <person name="Riley R."/>
            <person name="Ahrendt S."/>
            <person name="Nagy L.G."/>
            <person name="Grigoriev I.V."/>
            <person name="Martin F."/>
            <person name="Rosso M.N."/>
        </authorList>
    </citation>
    <scope>NUCLEOTIDE SEQUENCE</scope>
    <source>
        <strain evidence="1">CBS 384.51</strain>
    </source>
</reference>
<sequence>STFAQALEEHCPNFRRCNQDELGNRRAVESLARGSLRDGLSVCIDRTNIDARQRTTWISIAREMPGAEAWVLLFDTPFKVCEGRLRIRENHPTITSTEQALEVLQRFRSQYQVPRRSEGYDRELRLAVDEQQLNYTADDIQGILCRIQTSPKIVQQNGRWPHQGDYNSHRGHPSYRGYPNFRGSTNHRGSTEYRGSPHYRGYSVFRGSTKYWAQVSSPGHGRGGSSTPYLRSNGSFNYPHANNSYSPTYSAGGSTNNGEGSV</sequence>
<evidence type="ECO:0000313" key="1">
    <source>
        <dbReference type="EMBL" id="KAI0084498.1"/>
    </source>
</evidence>
<dbReference type="EMBL" id="MU274942">
    <property type="protein sequence ID" value="KAI0084498.1"/>
    <property type="molecule type" value="Genomic_DNA"/>
</dbReference>
<protein>
    <submittedName>
        <fullName evidence="1">Uncharacterized protein</fullName>
    </submittedName>
</protein>
<dbReference type="Proteomes" id="UP001055072">
    <property type="component" value="Unassembled WGS sequence"/>
</dbReference>
<comment type="caution">
    <text evidence="1">The sequence shown here is derived from an EMBL/GenBank/DDBJ whole genome shotgun (WGS) entry which is preliminary data.</text>
</comment>
<evidence type="ECO:0000313" key="2">
    <source>
        <dbReference type="Proteomes" id="UP001055072"/>
    </source>
</evidence>
<feature type="non-terminal residue" evidence="1">
    <location>
        <position position="1"/>
    </location>
</feature>
<accession>A0ACB8TR37</accession>
<proteinExistence type="predicted"/>
<gene>
    <name evidence="1" type="ORF">BDY19DRAFT_898398</name>
</gene>